<protein>
    <submittedName>
        <fullName evidence="1">Transmembrane amino acid transporter family protein</fullName>
    </submittedName>
</protein>
<keyword evidence="1" id="KW-0812">Transmembrane</keyword>
<accession>A0A1D6QCK4</accession>
<dbReference type="AlphaFoldDB" id="A0A1D6QCK4"/>
<keyword evidence="1" id="KW-0472">Membrane</keyword>
<gene>
    <name evidence="1" type="ORF">ZEAMMB73_Zm00001d052063</name>
</gene>
<dbReference type="EMBL" id="CM000780">
    <property type="protein sequence ID" value="AQK55948.1"/>
    <property type="molecule type" value="Genomic_DNA"/>
</dbReference>
<organism evidence="1">
    <name type="scientific">Zea mays</name>
    <name type="common">Maize</name>
    <dbReference type="NCBI Taxonomy" id="4577"/>
    <lineage>
        <taxon>Eukaryota</taxon>
        <taxon>Viridiplantae</taxon>
        <taxon>Streptophyta</taxon>
        <taxon>Embryophyta</taxon>
        <taxon>Tracheophyta</taxon>
        <taxon>Spermatophyta</taxon>
        <taxon>Magnoliopsida</taxon>
        <taxon>Liliopsida</taxon>
        <taxon>Poales</taxon>
        <taxon>Poaceae</taxon>
        <taxon>PACMAD clade</taxon>
        <taxon>Panicoideae</taxon>
        <taxon>Andropogonodae</taxon>
        <taxon>Andropogoneae</taxon>
        <taxon>Tripsacinae</taxon>
        <taxon>Zea</taxon>
    </lineage>
</organism>
<name>A0A1D6QCK4_MAIZE</name>
<reference evidence="1" key="1">
    <citation type="submission" date="2015-12" db="EMBL/GenBank/DDBJ databases">
        <title>Update maize B73 reference genome by single molecule sequencing technologies.</title>
        <authorList>
            <consortium name="Maize Genome Sequencing Project"/>
            <person name="Ware D."/>
        </authorList>
    </citation>
    <scope>NUCLEOTIDE SEQUENCE</scope>
    <source>
        <tissue evidence="1">Seedling</tissue>
    </source>
</reference>
<evidence type="ECO:0000313" key="1">
    <source>
        <dbReference type="EMBL" id="AQK55948.1"/>
    </source>
</evidence>
<proteinExistence type="predicted"/>
<sequence>MNETSCAIILRTALLASTVCIAFLLPFFGKHAPFLLFSETWQELCLSVKEAKRFKYRVARNDLTPWGSGCKRLSRVTKDPSAHINALFGFQGHLASVHGHVSKDPFVSFLSNVTHCEYHHALEVPSSLSWNCGCHFFAPGSYFSIHPFSELGIPHHYLLLLSR</sequence>